<reference evidence="2" key="1">
    <citation type="submission" date="2018-01" db="EMBL/GenBank/DDBJ databases">
        <title>An insight into the sialome of Amazonian anophelines.</title>
        <authorList>
            <person name="Ribeiro J.M."/>
            <person name="Scarpassa V."/>
            <person name="Calvo E."/>
        </authorList>
    </citation>
    <scope>NUCLEOTIDE SEQUENCE</scope>
</reference>
<proteinExistence type="predicted"/>
<protein>
    <submittedName>
        <fullName evidence="2">Putative secreted protein</fullName>
    </submittedName>
</protein>
<keyword evidence="1" id="KW-0732">Signal</keyword>
<name>A0A2M4DCU6_ANODA</name>
<evidence type="ECO:0000256" key="1">
    <source>
        <dbReference type="SAM" id="SignalP"/>
    </source>
</evidence>
<sequence>MMVHVLADVIQIVVLATGADALLRVGCPNPTCHLTARIDRTEEDRFELIHAGVREQQCRIVQRNHRRRVHVQVLLLREKIEENLPDLRGSQRGVHRRCSHHDR</sequence>
<feature type="chain" id="PRO_5014643314" evidence="1">
    <location>
        <begin position="22"/>
        <end position="103"/>
    </location>
</feature>
<dbReference type="EMBL" id="GGFL01011219">
    <property type="protein sequence ID" value="MBW75397.1"/>
    <property type="molecule type" value="Transcribed_RNA"/>
</dbReference>
<organism evidence="2">
    <name type="scientific">Anopheles darlingi</name>
    <name type="common">Mosquito</name>
    <dbReference type="NCBI Taxonomy" id="43151"/>
    <lineage>
        <taxon>Eukaryota</taxon>
        <taxon>Metazoa</taxon>
        <taxon>Ecdysozoa</taxon>
        <taxon>Arthropoda</taxon>
        <taxon>Hexapoda</taxon>
        <taxon>Insecta</taxon>
        <taxon>Pterygota</taxon>
        <taxon>Neoptera</taxon>
        <taxon>Endopterygota</taxon>
        <taxon>Diptera</taxon>
        <taxon>Nematocera</taxon>
        <taxon>Culicoidea</taxon>
        <taxon>Culicidae</taxon>
        <taxon>Anophelinae</taxon>
        <taxon>Anopheles</taxon>
    </lineage>
</organism>
<accession>A0A2M4DCU6</accession>
<feature type="signal peptide" evidence="1">
    <location>
        <begin position="1"/>
        <end position="21"/>
    </location>
</feature>
<evidence type="ECO:0000313" key="2">
    <source>
        <dbReference type="EMBL" id="MBW75397.1"/>
    </source>
</evidence>
<dbReference type="AlphaFoldDB" id="A0A2M4DCU6"/>